<evidence type="ECO:0000313" key="2">
    <source>
        <dbReference type="Proteomes" id="UP000319801"/>
    </source>
</evidence>
<protein>
    <submittedName>
        <fullName evidence="1">Uncharacterized protein</fullName>
    </submittedName>
</protein>
<name>A0A556V0Q2_BAGYA</name>
<accession>A0A556V0Q2</accession>
<dbReference type="Proteomes" id="UP000319801">
    <property type="component" value="Unassembled WGS sequence"/>
</dbReference>
<gene>
    <name evidence="1" type="ORF">Baya_11431</name>
</gene>
<evidence type="ECO:0000313" key="1">
    <source>
        <dbReference type="EMBL" id="TSQ92649.1"/>
    </source>
</evidence>
<organism evidence="1 2">
    <name type="scientific">Bagarius yarrelli</name>
    <name type="common">Goonch</name>
    <name type="synonym">Bagrus yarrelli</name>
    <dbReference type="NCBI Taxonomy" id="175774"/>
    <lineage>
        <taxon>Eukaryota</taxon>
        <taxon>Metazoa</taxon>
        <taxon>Chordata</taxon>
        <taxon>Craniata</taxon>
        <taxon>Vertebrata</taxon>
        <taxon>Euteleostomi</taxon>
        <taxon>Actinopterygii</taxon>
        <taxon>Neopterygii</taxon>
        <taxon>Teleostei</taxon>
        <taxon>Ostariophysi</taxon>
        <taxon>Siluriformes</taxon>
        <taxon>Sisoridae</taxon>
        <taxon>Sisorinae</taxon>
        <taxon>Bagarius</taxon>
    </lineage>
</organism>
<proteinExistence type="predicted"/>
<dbReference type="AlphaFoldDB" id="A0A556V0Q2"/>
<keyword evidence="2" id="KW-1185">Reference proteome</keyword>
<reference evidence="1 2" key="1">
    <citation type="journal article" date="2019" name="Genome Biol. Evol.">
        <title>Whole-Genome Sequencing of the Giant Devil Catfish, Bagarius yarrelli.</title>
        <authorList>
            <person name="Jiang W."/>
            <person name="Lv Y."/>
            <person name="Cheng L."/>
            <person name="Yang K."/>
            <person name="Chao B."/>
            <person name="Wang X."/>
            <person name="Li Y."/>
            <person name="Pan X."/>
            <person name="You X."/>
            <person name="Zhang Y."/>
            <person name="Yang J."/>
            <person name="Li J."/>
            <person name="Zhang X."/>
            <person name="Liu S."/>
            <person name="Sun C."/>
            <person name="Yang J."/>
            <person name="Shi Q."/>
        </authorList>
    </citation>
    <scope>NUCLEOTIDE SEQUENCE [LARGE SCALE GENOMIC DNA]</scope>
    <source>
        <strain evidence="1">JWS20170419001</strain>
        <tissue evidence="1">Muscle</tissue>
    </source>
</reference>
<comment type="caution">
    <text evidence="1">The sequence shown here is derived from an EMBL/GenBank/DDBJ whole genome shotgun (WGS) entry which is preliminary data.</text>
</comment>
<dbReference type="EMBL" id="VCAZ01000089">
    <property type="protein sequence ID" value="TSQ92649.1"/>
    <property type="molecule type" value="Genomic_DNA"/>
</dbReference>
<dbReference type="OrthoDB" id="10492922at2759"/>
<sequence>MMRESKGLTGSRYAGRGPKAVFFVSVRNAEALAGGRLADSASGPSPFAHACKLFEVAPSYLALQQPQGLDVWCYQWQETGHQEVDLKSVNQVVSSRGQQVSAGPRQSFEGEVPNTKVVPSQCSHQQGLALSFFSPRRRSDGSESSVLAFGFAHALLSGLSYIDNYHVTKGSLLCPGTFDLSRSAAPVQGTQSGTAMSPLLLNKKRCHSF</sequence>